<evidence type="ECO:0008006" key="4">
    <source>
        <dbReference type="Google" id="ProtNLM"/>
    </source>
</evidence>
<name>A0ABQ2DGK2_9DEIO</name>
<reference evidence="3" key="1">
    <citation type="journal article" date="2019" name="Int. J. Syst. Evol. Microbiol.">
        <title>The Global Catalogue of Microorganisms (GCM) 10K type strain sequencing project: providing services to taxonomists for standard genome sequencing and annotation.</title>
        <authorList>
            <consortium name="The Broad Institute Genomics Platform"/>
            <consortium name="The Broad Institute Genome Sequencing Center for Infectious Disease"/>
            <person name="Wu L."/>
            <person name="Ma J."/>
        </authorList>
    </citation>
    <scope>NUCLEOTIDE SEQUENCE [LARGE SCALE GENOMIC DNA]</scope>
    <source>
        <strain evidence="3">JCM 14370</strain>
    </source>
</reference>
<keyword evidence="3" id="KW-1185">Reference proteome</keyword>
<organism evidence="2 3">
    <name type="scientific">Deinococcus roseus</name>
    <dbReference type="NCBI Taxonomy" id="392414"/>
    <lineage>
        <taxon>Bacteria</taxon>
        <taxon>Thermotogati</taxon>
        <taxon>Deinococcota</taxon>
        <taxon>Deinococci</taxon>
        <taxon>Deinococcales</taxon>
        <taxon>Deinococcaceae</taxon>
        <taxon>Deinococcus</taxon>
    </lineage>
</organism>
<gene>
    <name evidence="2" type="ORF">GCM10008938_48440</name>
</gene>
<sequence length="79" mass="8091">MDLLGALIGIVPTVAKGLFPDQTAIAQANAQASAAQAAAQAQIEHDKIQAKANEKYVMYGLIGVGVLAAGLVAFKLVQD</sequence>
<dbReference type="RefSeq" id="WP_189008403.1">
    <property type="nucleotide sequence ID" value="NZ_BMOD01000036.1"/>
</dbReference>
<keyword evidence="1" id="KW-0812">Transmembrane</keyword>
<accession>A0ABQ2DGK2</accession>
<evidence type="ECO:0000313" key="2">
    <source>
        <dbReference type="EMBL" id="GGJ56588.1"/>
    </source>
</evidence>
<evidence type="ECO:0000313" key="3">
    <source>
        <dbReference type="Proteomes" id="UP000632222"/>
    </source>
</evidence>
<proteinExistence type="predicted"/>
<dbReference type="EMBL" id="BMOD01000036">
    <property type="protein sequence ID" value="GGJ56588.1"/>
    <property type="molecule type" value="Genomic_DNA"/>
</dbReference>
<dbReference type="Proteomes" id="UP000632222">
    <property type="component" value="Unassembled WGS sequence"/>
</dbReference>
<feature type="transmembrane region" description="Helical" evidence="1">
    <location>
        <begin position="56"/>
        <end position="77"/>
    </location>
</feature>
<protein>
    <recommendedName>
        <fullName evidence="4">TMhelix containing protein</fullName>
    </recommendedName>
</protein>
<keyword evidence="1" id="KW-1133">Transmembrane helix</keyword>
<keyword evidence="1" id="KW-0472">Membrane</keyword>
<comment type="caution">
    <text evidence="2">The sequence shown here is derived from an EMBL/GenBank/DDBJ whole genome shotgun (WGS) entry which is preliminary data.</text>
</comment>
<evidence type="ECO:0000256" key="1">
    <source>
        <dbReference type="SAM" id="Phobius"/>
    </source>
</evidence>